<comment type="caution">
    <text evidence="1">The sequence shown here is derived from an EMBL/GenBank/DDBJ whole genome shotgun (WGS) entry which is preliminary data.</text>
</comment>
<reference evidence="1 2" key="1">
    <citation type="journal article" date="2020" name="Cell">
        <title>Large-Scale Comparative Analyses of Tick Genomes Elucidate Their Genetic Diversity and Vector Capacities.</title>
        <authorList>
            <consortium name="Tick Genome and Microbiome Consortium (TIGMIC)"/>
            <person name="Jia N."/>
            <person name="Wang J."/>
            <person name="Shi W."/>
            <person name="Du L."/>
            <person name="Sun Y."/>
            <person name="Zhan W."/>
            <person name="Jiang J.F."/>
            <person name="Wang Q."/>
            <person name="Zhang B."/>
            <person name="Ji P."/>
            <person name="Bell-Sakyi L."/>
            <person name="Cui X.M."/>
            <person name="Yuan T.T."/>
            <person name="Jiang B.G."/>
            <person name="Yang W.F."/>
            <person name="Lam T.T."/>
            <person name="Chang Q.C."/>
            <person name="Ding S.J."/>
            <person name="Wang X.J."/>
            <person name="Zhu J.G."/>
            <person name="Ruan X.D."/>
            <person name="Zhao L."/>
            <person name="Wei J.T."/>
            <person name="Ye R.Z."/>
            <person name="Que T.C."/>
            <person name="Du C.H."/>
            <person name="Zhou Y.H."/>
            <person name="Cheng J.X."/>
            <person name="Dai P.F."/>
            <person name="Guo W.B."/>
            <person name="Han X.H."/>
            <person name="Huang E.J."/>
            <person name="Li L.F."/>
            <person name="Wei W."/>
            <person name="Gao Y.C."/>
            <person name="Liu J.Z."/>
            <person name="Shao H.Z."/>
            <person name="Wang X."/>
            <person name="Wang C.C."/>
            <person name="Yang T.C."/>
            <person name="Huo Q.B."/>
            <person name="Li W."/>
            <person name="Chen H.Y."/>
            <person name="Chen S.E."/>
            <person name="Zhou L.G."/>
            <person name="Ni X.B."/>
            <person name="Tian J.H."/>
            <person name="Sheng Y."/>
            <person name="Liu T."/>
            <person name="Pan Y.S."/>
            <person name="Xia L.Y."/>
            <person name="Li J."/>
            <person name="Zhao F."/>
            <person name="Cao W.C."/>
        </authorList>
    </citation>
    <scope>NUCLEOTIDE SEQUENCE [LARGE SCALE GENOMIC DNA]</scope>
    <source>
        <strain evidence="1">Iper-2018</strain>
    </source>
</reference>
<dbReference type="EMBL" id="JABSTQ010010923">
    <property type="protein sequence ID" value="KAG0416761.1"/>
    <property type="molecule type" value="Genomic_DNA"/>
</dbReference>
<proteinExistence type="predicted"/>
<keyword evidence="2" id="KW-1185">Reference proteome</keyword>
<accession>A0AC60PAY9</accession>
<dbReference type="Proteomes" id="UP000805193">
    <property type="component" value="Unassembled WGS sequence"/>
</dbReference>
<protein>
    <submittedName>
        <fullName evidence="1">Uncharacterized protein</fullName>
    </submittedName>
</protein>
<sequence>MNSVLTLMAGASCTELKGRAEESLISFDVIALFASVSVHLAAAVTRNARERDNGLKNRTTLSVDELYRLLEFCLSSTYFCFKGEVFKPTSGAVMMVSVSVTMANLCMEPVEQTALQSFAAGPKVLLRHFWSLTVLLFSLATHSSGQKNTDFYTTVSTLSGLIHVEKQVKVDLLSYVERLRVVQDSILNFVQNRQPYDDLTSPSALSDYLKHPVHAFQLIKRMTAGLKAVEAQIKRMRKFDPLINIREMRKQRLLPWDEDFQGLATSLVTLQDTYALDLHELTKGHLHTEIPRNRTIPGRLALNARDCLNISQVALRQGMYDLAVKWAQQAVAKAADEEPPSIPKQELDSHHEAAVKKTHEVPVQDRTKQSAESKAQLMQEVTSEDQEDQSYKRLCRGELLRNPKLDSQLRCRYYKGQDGFFALQPIKLEEINLEPYIIVMHDVVQDKDIKDLMAFAEPRLERSTTYTGSEMVPSPVRTSSTAWLNEDEAPIAVRMNSYLRALLGMGTSDTDDEAEAYQLANYGTGGQFLPHHDFLQDSLHSYNSSADYYLQYGTGDRLATFMIYMTDVEEGGATVFPSLGIRLTPKKGDAAFWWNLKASGEGDRLTMHAGCPVLYGSKWIANKWFLSYSNVFRLPCSTDRNVSLAPLV</sequence>
<name>A0AC60PAY9_IXOPE</name>
<evidence type="ECO:0000313" key="1">
    <source>
        <dbReference type="EMBL" id="KAG0416761.1"/>
    </source>
</evidence>
<organism evidence="1 2">
    <name type="scientific">Ixodes persulcatus</name>
    <name type="common">Taiga tick</name>
    <dbReference type="NCBI Taxonomy" id="34615"/>
    <lineage>
        <taxon>Eukaryota</taxon>
        <taxon>Metazoa</taxon>
        <taxon>Ecdysozoa</taxon>
        <taxon>Arthropoda</taxon>
        <taxon>Chelicerata</taxon>
        <taxon>Arachnida</taxon>
        <taxon>Acari</taxon>
        <taxon>Parasitiformes</taxon>
        <taxon>Ixodida</taxon>
        <taxon>Ixodoidea</taxon>
        <taxon>Ixodidae</taxon>
        <taxon>Ixodinae</taxon>
        <taxon>Ixodes</taxon>
    </lineage>
</organism>
<evidence type="ECO:0000313" key="2">
    <source>
        <dbReference type="Proteomes" id="UP000805193"/>
    </source>
</evidence>
<gene>
    <name evidence="1" type="ORF">HPB47_006167</name>
</gene>